<dbReference type="Gene3D" id="3.60.130.10">
    <property type="entry name" value="Clavaminate synthase-like"/>
    <property type="match status" value="1"/>
</dbReference>
<accession>A0A090L7W9</accession>
<dbReference type="GO" id="GO:0016491">
    <property type="term" value="F:oxidoreductase activity"/>
    <property type="evidence" value="ECO:0007669"/>
    <property type="project" value="UniProtKB-KW"/>
</dbReference>
<dbReference type="STRING" id="34506.A0A090L7W9"/>
<gene>
    <name evidence="2 4 5" type="ORF">SRAE_2000051200</name>
</gene>
<dbReference type="WBParaSite" id="SRAE_2000051200.1">
    <property type="protein sequence ID" value="SRAE_2000051200.1"/>
    <property type="gene ID" value="WBGene00260707"/>
</dbReference>
<dbReference type="CTD" id="36378201"/>
<reference evidence="2 3" key="1">
    <citation type="submission" date="2014-09" db="EMBL/GenBank/DDBJ databases">
        <authorList>
            <person name="Martin A.A."/>
        </authorList>
    </citation>
    <scope>NUCLEOTIDE SEQUENCE</scope>
    <source>
        <strain evidence="3">ED321</strain>
        <strain evidence="2">ED321 Heterogonic</strain>
    </source>
</reference>
<dbReference type="SUPFAM" id="SSF51197">
    <property type="entry name" value="Clavaminate synthase-like"/>
    <property type="match status" value="1"/>
</dbReference>
<name>A0A090L7W9_STRRB</name>
<dbReference type="InterPro" id="IPR042098">
    <property type="entry name" value="TauD-like_sf"/>
</dbReference>
<dbReference type="OMA" id="DNSLHMR"/>
<reference evidence="4" key="2">
    <citation type="submission" date="2020-12" db="UniProtKB">
        <authorList>
            <consortium name="WormBaseParasite"/>
        </authorList>
    </citation>
    <scope>IDENTIFICATION</scope>
</reference>
<proteinExistence type="predicted"/>
<dbReference type="EMBL" id="LN609529">
    <property type="protein sequence ID" value="CEF65837.1"/>
    <property type="molecule type" value="Genomic_DNA"/>
</dbReference>
<sequence length="305" mass="34975">MCALKSVEGLSKSLKVCWEDGIAAQFSYLWLKDTALRPALIHIDLNTKPEDLQIKKDILTVTWPRYTESSFTSKFLRRHITKNPNNNLLINKNIFNTPDHTPSESSYCPKILNEKGCLITSLRLAPKITPMGNFIWTGSMREPATVWPYLQQIPSLLSVEPINNQPGTLYLVDMYTALKIFQNEEPQLYNLLIDYPWVYRSGPFAAHHKLLNIQNGKIISAIFNNDQRCSEIPMNEEFYLALKKFGIISTKLMKVVKINPGQILFINNQTTLLGAPAEHNRIMKVCTFRENFFFICHVLLSPLTL</sequence>
<protein>
    <submittedName>
        <fullName evidence="2 4">Uncharacterized protein</fullName>
    </submittedName>
</protein>
<keyword evidence="1" id="KW-0560">Oxidoreductase</keyword>
<dbReference type="Proteomes" id="UP000035682">
    <property type="component" value="Unplaced"/>
</dbReference>
<dbReference type="RefSeq" id="XP_024505037.1">
    <property type="nucleotide sequence ID" value="XM_024651350.1"/>
</dbReference>
<evidence type="ECO:0000313" key="4">
    <source>
        <dbReference type="WBParaSite" id="SRAE_2000051200.1"/>
    </source>
</evidence>
<evidence type="ECO:0000256" key="1">
    <source>
        <dbReference type="ARBA" id="ARBA00023002"/>
    </source>
</evidence>
<dbReference type="WormBase" id="SRAE_2000051200">
    <property type="protein sequence ID" value="SRP02575"/>
    <property type="gene ID" value="WBGene00260707"/>
</dbReference>
<evidence type="ECO:0000313" key="2">
    <source>
        <dbReference type="EMBL" id="CEF65837.1"/>
    </source>
</evidence>
<evidence type="ECO:0000313" key="5">
    <source>
        <dbReference type="WormBase" id="SRAE_2000051200"/>
    </source>
</evidence>
<keyword evidence="3" id="KW-1185">Reference proteome</keyword>
<dbReference type="AlphaFoldDB" id="A0A090L7W9"/>
<dbReference type="GeneID" id="36378201"/>
<organism evidence="2">
    <name type="scientific">Strongyloides ratti</name>
    <name type="common">Parasitic roundworm</name>
    <dbReference type="NCBI Taxonomy" id="34506"/>
    <lineage>
        <taxon>Eukaryota</taxon>
        <taxon>Metazoa</taxon>
        <taxon>Ecdysozoa</taxon>
        <taxon>Nematoda</taxon>
        <taxon>Chromadorea</taxon>
        <taxon>Rhabditida</taxon>
        <taxon>Tylenchina</taxon>
        <taxon>Panagrolaimomorpha</taxon>
        <taxon>Strongyloidoidea</taxon>
        <taxon>Strongyloididae</taxon>
        <taxon>Strongyloides</taxon>
    </lineage>
</organism>
<evidence type="ECO:0000313" key="3">
    <source>
        <dbReference type="Proteomes" id="UP000035682"/>
    </source>
</evidence>
<dbReference type="OrthoDB" id="406634at2759"/>